<evidence type="ECO:0000256" key="4">
    <source>
        <dbReference type="ARBA" id="ARBA00022723"/>
    </source>
</evidence>
<dbReference type="InterPro" id="IPR008972">
    <property type="entry name" value="Cupredoxin"/>
</dbReference>
<dbReference type="RefSeq" id="WP_093975487.1">
    <property type="nucleotide sequence ID" value="NZ_FXXQ01000014.1"/>
</dbReference>
<feature type="binding site" evidence="9">
    <location>
        <position position="118"/>
    </location>
    <ligand>
        <name>Cu cation</name>
        <dbReference type="ChEBI" id="CHEBI:23378"/>
    </ligand>
</feature>
<dbReference type="CDD" id="cd04218">
    <property type="entry name" value="Pseudoazurin"/>
    <property type="match status" value="1"/>
</dbReference>
<comment type="cofactor">
    <cofactor evidence="9">
        <name>Cu cation</name>
        <dbReference type="ChEBI" id="CHEBI:23378"/>
    </cofactor>
    <text evidence="9">Binds 1 copper ion per subunit.</text>
</comment>
<dbReference type="InterPro" id="IPR000923">
    <property type="entry name" value="BlueCu_1"/>
</dbReference>
<dbReference type="NCBIfam" id="TIGR02375">
    <property type="entry name" value="pseudoazurin"/>
    <property type="match status" value="1"/>
</dbReference>
<evidence type="ECO:0000256" key="3">
    <source>
        <dbReference type="ARBA" id="ARBA00022448"/>
    </source>
</evidence>
<name>A0A238J5R2_9RHOB</name>
<evidence type="ECO:0000259" key="11">
    <source>
        <dbReference type="Pfam" id="PF00127"/>
    </source>
</evidence>
<dbReference type="OrthoDB" id="7510199at2"/>
<keyword evidence="13" id="KW-1185">Reference proteome</keyword>
<dbReference type="GO" id="GO:0005507">
    <property type="term" value="F:copper ion binding"/>
    <property type="evidence" value="ECO:0007669"/>
    <property type="project" value="UniProtKB-UniRule"/>
</dbReference>
<dbReference type="PROSITE" id="PS00196">
    <property type="entry name" value="COPPER_BLUE"/>
    <property type="match status" value="1"/>
</dbReference>
<dbReference type="GO" id="GO:0009055">
    <property type="term" value="F:electron transfer activity"/>
    <property type="evidence" value="ECO:0007669"/>
    <property type="project" value="InterPro"/>
</dbReference>
<evidence type="ECO:0000256" key="10">
    <source>
        <dbReference type="SAM" id="SignalP"/>
    </source>
</evidence>
<accession>A0A238J5R2</accession>
<sequence>MKFLTKRHMLFLGMASLAASTLGLPSWAQSRKHVVEMLNKAPDSNERQVFNPPVLQIEVGDSVLFEATDRGHNAESNSDMIPEGSAPWKSKIGEDFEVKFDVPGVYGYHCTPHRSAGMVGLVMVGQVSEDELEIASSVRHRSKAKSRYADYFEIAKSLI</sequence>
<proteinExistence type="predicted"/>
<dbReference type="AlphaFoldDB" id="A0A238J5R2"/>
<dbReference type="PRINTS" id="PR00155">
    <property type="entry name" value="AMICYANIN"/>
</dbReference>
<comment type="subcellular location">
    <subcellularLocation>
        <location evidence="1">Periplasm</location>
    </subcellularLocation>
</comment>
<evidence type="ECO:0000256" key="9">
    <source>
        <dbReference type="PIRSR" id="PIRSR602386-1"/>
    </source>
</evidence>
<protein>
    <recommendedName>
        <fullName evidence="2 8">Pseudoazurin</fullName>
    </recommendedName>
</protein>
<feature type="binding site" evidence="9">
    <location>
        <position position="72"/>
    </location>
    <ligand>
        <name>Cu cation</name>
        <dbReference type="ChEBI" id="CHEBI:23378"/>
    </ligand>
</feature>
<keyword evidence="5" id="KW-0574">Periplasm</keyword>
<dbReference type="PRINTS" id="PR00156">
    <property type="entry name" value="COPPERBLUE"/>
</dbReference>
<dbReference type="InterPro" id="IPR002386">
    <property type="entry name" value="Amicyanin/Pseudoazurin"/>
</dbReference>
<dbReference type="Pfam" id="PF00127">
    <property type="entry name" value="Copper-bind"/>
    <property type="match status" value="1"/>
</dbReference>
<dbReference type="EMBL" id="FXXQ01000014">
    <property type="protein sequence ID" value="SMX25290.1"/>
    <property type="molecule type" value="Genomic_DNA"/>
</dbReference>
<evidence type="ECO:0000256" key="7">
    <source>
        <dbReference type="ARBA" id="ARBA00023008"/>
    </source>
</evidence>
<dbReference type="Proteomes" id="UP000201838">
    <property type="component" value="Unassembled WGS sequence"/>
</dbReference>
<evidence type="ECO:0000256" key="8">
    <source>
        <dbReference type="NCBIfam" id="TIGR02375"/>
    </source>
</evidence>
<keyword evidence="4 9" id="KW-0479">Metal-binding</keyword>
<keyword evidence="7 9" id="KW-0186">Copper</keyword>
<evidence type="ECO:0000256" key="5">
    <source>
        <dbReference type="ARBA" id="ARBA00022764"/>
    </source>
</evidence>
<feature type="binding site" evidence="9">
    <location>
        <position position="110"/>
    </location>
    <ligand>
        <name>Cu cation</name>
        <dbReference type="ChEBI" id="CHEBI:23378"/>
    </ligand>
</feature>
<evidence type="ECO:0000256" key="1">
    <source>
        <dbReference type="ARBA" id="ARBA00004418"/>
    </source>
</evidence>
<reference evidence="12 13" key="1">
    <citation type="submission" date="2017-05" db="EMBL/GenBank/DDBJ databases">
        <authorList>
            <person name="Song R."/>
            <person name="Chenine A.L."/>
            <person name="Ruprecht R.M."/>
        </authorList>
    </citation>
    <scope>NUCLEOTIDE SEQUENCE [LARGE SCALE GENOMIC DNA]</scope>
    <source>
        <strain evidence="12 13">CECT 8489</strain>
    </source>
</reference>
<feature type="signal peptide" evidence="10">
    <location>
        <begin position="1"/>
        <end position="28"/>
    </location>
</feature>
<gene>
    <name evidence="12" type="primary">bcp_3</name>
    <name evidence="12" type="ORF">BOA8489_03429</name>
</gene>
<evidence type="ECO:0000313" key="13">
    <source>
        <dbReference type="Proteomes" id="UP000201838"/>
    </source>
</evidence>
<dbReference type="Gene3D" id="2.60.40.420">
    <property type="entry name" value="Cupredoxins - blue copper proteins"/>
    <property type="match status" value="1"/>
</dbReference>
<keyword evidence="3" id="KW-0813">Transport</keyword>
<evidence type="ECO:0000313" key="12">
    <source>
        <dbReference type="EMBL" id="SMX25290.1"/>
    </source>
</evidence>
<organism evidence="12 13">
    <name type="scientific">Boseongicola aestuarii</name>
    <dbReference type="NCBI Taxonomy" id="1470561"/>
    <lineage>
        <taxon>Bacteria</taxon>
        <taxon>Pseudomonadati</taxon>
        <taxon>Pseudomonadota</taxon>
        <taxon>Alphaproteobacteria</taxon>
        <taxon>Rhodobacterales</taxon>
        <taxon>Paracoccaceae</taxon>
        <taxon>Boseongicola</taxon>
    </lineage>
</organism>
<dbReference type="InterPro" id="IPR001235">
    <property type="entry name" value="Copper_blue_Plastocyanin"/>
</dbReference>
<dbReference type="GO" id="GO:0042597">
    <property type="term" value="C:periplasmic space"/>
    <property type="evidence" value="ECO:0007669"/>
    <property type="project" value="UniProtKB-SubCell"/>
</dbReference>
<dbReference type="InterPro" id="IPR012745">
    <property type="entry name" value="Pseudoazurin"/>
</dbReference>
<feature type="binding site" evidence="9">
    <location>
        <position position="113"/>
    </location>
    <ligand>
        <name>Cu cation</name>
        <dbReference type="ChEBI" id="CHEBI:23378"/>
    </ligand>
</feature>
<feature type="domain" description="Blue (type 1) copper" evidence="11">
    <location>
        <begin position="44"/>
        <end position="124"/>
    </location>
</feature>
<feature type="chain" id="PRO_5012037105" description="Pseudoazurin" evidence="10">
    <location>
        <begin position="29"/>
        <end position="159"/>
    </location>
</feature>
<keyword evidence="10" id="KW-0732">Signal</keyword>
<evidence type="ECO:0000256" key="2">
    <source>
        <dbReference type="ARBA" id="ARBA00016984"/>
    </source>
</evidence>
<keyword evidence="6" id="KW-0249">Electron transport</keyword>
<evidence type="ECO:0000256" key="6">
    <source>
        <dbReference type="ARBA" id="ARBA00022982"/>
    </source>
</evidence>
<dbReference type="SUPFAM" id="SSF49503">
    <property type="entry name" value="Cupredoxins"/>
    <property type="match status" value="1"/>
</dbReference>
<dbReference type="InterPro" id="IPR028871">
    <property type="entry name" value="BlueCu_1_BS"/>
</dbReference>